<accession>Q2GAI9</accession>
<dbReference type="Proteomes" id="UP000009134">
    <property type="component" value="Chromosome"/>
</dbReference>
<reference evidence="3" key="1">
    <citation type="submission" date="2006-01" db="EMBL/GenBank/DDBJ databases">
        <title>Complete sequence of Novosphingobium aromaticivorans DSM 12444.</title>
        <authorList>
            <consortium name="US DOE Joint Genome Institute"/>
            <person name="Copeland A."/>
            <person name="Lucas S."/>
            <person name="Lapidus A."/>
            <person name="Barry K."/>
            <person name="Detter J.C."/>
            <person name="Glavina T."/>
            <person name="Hammon N."/>
            <person name="Israni S."/>
            <person name="Pitluck S."/>
            <person name="Chain P."/>
            <person name="Malfatti S."/>
            <person name="Shin M."/>
            <person name="Vergez L."/>
            <person name="Schmutz J."/>
            <person name="Larimer F."/>
            <person name="Land M."/>
            <person name="Kyrpides N."/>
            <person name="Ivanova N."/>
            <person name="Fredrickson J."/>
            <person name="Balkwill D."/>
            <person name="Romine M.F."/>
            <person name="Richardson P."/>
        </authorList>
    </citation>
    <scope>NUCLEOTIDE SEQUENCE [LARGE SCALE GENOMIC DNA]</scope>
    <source>
        <strain evidence="3">ATCC 700278 / DSM 12444 / CCUG 56034 / CIP 105152 / NBRC 16084 / F199</strain>
    </source>
</reference>
<evidence type="ECO:0000313" key="3">
    <source>
        <dbReference type="Proteomes" id="UP000009134"/>
    </source>
</evidence>
<dbReference type="EMBL" id="CP000248">
    <property type="protein sequence ID" value="ABD25134.1"/>
    <property type="molecule type" value="Genomic_DNA"/>
</dbReference>
<keyword evidence="3" id="KW-1185">Reference proteome</keyword>
<evidence type="ECO:0000313" key="2">
    <source>
        <dbReference type="EMBL" id="ABD25134.1"/>
    </source>
</evidence>
<dbReference type="eggNOG" id="COG2207">
    <property type="taxonomic scope" value="Bacteria"/>
</dbReference>
<feature type="domain" description="HTH araC/xylS-type" evidence="1">
    <location>
        <begin position="181"/>
        <end position="264"/>
    </location>
</feature>
<dbReference type="GO" id="GO:0003700">
    <property type="term" value="F:DNA-binding transcription factor activity"/>
    <property type="evidence" value="ECO:0007669"/>
    <property type="project" value="InterPro"/>
</dbReference>
<gene>
    <name evidence="2" type="ordered locus">Saro_0687</name>
</gene>
<evidence type="ECO:0000259" key="1">
    <source>
        <dbReference type="PROSITE" id="PS01124"/>
    </source>
</evidence>
<dbReference type="STRING" id="279238.Saro_0687"/>
<dbReference type="SMART" id="SM00342">
    <property type="entry name" value="HTH_ARAC"/>
    <property type="match status" value="1"/>
</dbReference>
<protein>
    <submittedName>
        <fullName evidence="2">Transcriptional regulator, AraC family</fullName>
    </submittedName>
</protein>
<dbReference type="KEGG" id="nar:Saro_0687"/>
<dbReference type="Pfam" id="PF12833">
    <property type="entry name" value="HTH_18"/>
    <property type="match status" value="1"/>
</dbReference>
<sequence length="293" mass="32941">MIEDCSVRVRFHQPPPRLARYFTTFYLTELDVPGGGRVTDHLHPEWANLRFCQGDLPESELPGAPPMSGVSTIATGPTSTTLRFTVGTTRIWGVGLLPLGWARFVQADAHLHADRVYDVEAEPFLSSFRKLGRGVFAGNPDEAGELDRITAFFERALDNLLDDDPRILACHAALVDAEVSTVSEMAEAARLPAHTLERICRRNFGFTPRLLLRRQRFMRSLVQYMMDPSLRWIGAIDSHYHDQAQFVRDFHRFMGMSPREYAGQPKPVLQEVMRARQAFVGAAVQALHAPGRG</sequence>
<dbReference type="GO" id="GO:0043565">
    <property type="term" value="F:sequence-specific DNA binding"/>
    <property type="evidence" value="ECO:0007669"/>
    <property type="project" value="InterPro"/>
</dbReference>
<organism evidence="2 3">
    <name type="scientific">Novosphingobium aromaticivorans (strain ATCC 700278 / DSM 12444 / CCUG 56034 / CIP 105152 / NBRC 16084 / F199)</name>
    <dbReference type="NCBI Taxonomy" id="279238"/>
    <lineage>
        <taxon>Bacteria</taxon>
        <taxon>Pseudomonadati</taxon>
        <taxon>Pseudomonadota</taxon>
        <taxon>Alphaproteobacteria</taxon>
        <taxon>Sphingomonadales</taxon>
        <taxon>Sphingomonadaceae</taxon>
        <taxon>Novosphingobium</taxon>
    </lineage>
</organism>
<proteinExistence type="predicted"/>
<dbReference type="InterPro" id="IPR018060">
    <property type="entry name" value="HTH_AraC"/>
</dbReference>
<dbReference type="AlphaFoldDB" id="Q2GAI9"/>
<dbReference type="Gene3D" id="1.10.10.60">
    <property type="entry name" value="Homeodomain-like"/>
    <property type="match status" value="1"/>
</dbReference>
<dbReference type="PROSITE" id="PS01124">
    <property type="entry name" value="HTH_ARAC_FAMILY_2"/>
    <property type="match status" value="1"/>
</dbReference>
<name>Q2GAI9_NOVAD</name>
<dbReference type="HOGENOM" id="CLU_066193_2_0_5"/>